<accession>A0ABW1JI11</accession>
<comment type="caution">
    <text evidence="1">The sequence shown here is derived from an EMBL/GenBank/DDBJ whole genome shotgun (WGS) entry which is preliminary data.</text>
</comment>
<evidence type="ECO:0000313" key="1">
    <source>
        <dbReference type="EMBL" id="MFC6008313.1"/>
    </source>
</evidence>
<sequence length="68" mass="7352">MDGNSATPAGTVTATVACTNCGATAPDDGTWRLTWTTGLERGETTWICDRCSRANLRSIEAKLDSTWW</sequence>
<protein>
    <submittedName>
        <fullName evidence="1">Uncharacterized protein</fullName>
    </submittedName>
</protein>
<organism evidence="1 2">
    <name type="scientific">Angustibacter luteus</name>
    <dbReference type="NCBI Taxonomy" id="658456"/>
    <lineage>
        <taxon>Bacteria</taxon>
        <taxon>Bacillati</taxon>
        <taxon>Actinomycetota</taxon>
        <taxon>Actinomycetes</taxon>
        <taxon>Kineosporiales</taxon>
        <taxon>Kineosporiaceae</taxon>
    </lineage>
</organism>
<dbReference type="Proteomes" id="UP001596189">
    <property type="component" value="Unassembled WGS sequence"/>
</dbReference>
<keyword evidence="2" id="KW-1185">Reference proteome</keyword>
<proteinExistence type="predicted"/>
<dbReference type="EMBL" id="JBHSRD010000004">
    <property type="protein sequence ID" value="MFC6008313.1"/>
    <property type="molecule type" value="Genomic_DNA"/>
</dbReference>
<gene>
    <name evidence="1" type="ORF">ACFQDO_14340</name>
</gene>
<name>A0ABW1JI11_9ACTN</name>
<reference evidence="2" key="1">
    <citation type="journal article" date="2019" name="Int. J. Syst. Evol. Microbiol.">
        <title>The Global Catalogue of Microorganisms (GCM) 10K type strain sequencing project: providing services to taxonomists for standard genome sequencing and annotation.</title>
        <authorList>
            <consortium name="The Broad Institute Genomics Platform"/>
            <consortium name="The Broad Institute Genome Sequencing Center for Infectious Disease"/>
            <person name="Wu L."/>
            <person name="Ma J."/>
        </authorList>
    </citation>
    <scope>NUCLEOTIDE SEQUENCE [LARGE SCALE GENOMIC DNA]</scope>
    <source>
        <strain evidence="2">KACC 14249</strain>
    </source>
</reference>
<evidence type="ECO:0000313" key="2">
    <source>
        <dbReference type="Proteomes" id="UP001596189"/>
    </source>
</evidence>
<dbReference type="RefSeq" id="WP_345714994.1">
    <property type="nucleotide sequence ID" value="NZ_BAABFP010000002.1"/>
</dbReference>